<keyword evidence="1" id="KW-0175">Coiled coil</keyword>
<evidence type="ECO:0000313" key="3">
    <source>
        <dbReference type="EMBL" id="MBJ7265442.1"/>
    </source>
</evidence>
<feature type="coiled-coil region" evidence="1">
    <location>
        <begin position="114"/>
        <end position="141"/>
    </location>
</feature>
<dbReference type="EMBL" id="JAEMOS010000002">
    <property type="protein sequence ID" value="MBJ7265442.1"/>
    <property type="molecule type" value="Genomic_DNA"/>
</dbReference>
<protein>
    <submittedName>
        <fullName evidence="4">Uncharacterized protein</fullName>
    </submittedName>
</protein>
<gene>
    <name evidence="3" type="ORF">JHC10_00655</name>
    <name evidence="4" type="ORF">JHC11_12885</name>
</gene>
<evidence type="ECO:0000256" key="1">
    <source>
        <dbReference type="SAM" id="Coils"/>
    </source>
</evidence>
<organism evidence="4 5">
    <name type="scientific">Idiomarina abyssalis</name>
    <dbReference type="NCBI Taxonomy" id="86102"/>
    <lineage>
        <taxon>Bacteria</taxon>
        <taxon>Pseudomonadati</taxon>
        <taxon>Pseudomonadota</taxon>
        <taxon>Gammaproteobacteria</taxon>
        <taxon>Alteromonadales</taxon>
        <taxon>Idiomarinaceae</taxon>
        <taxon>Idiomarina</taxon>
    </lineage>
</organism>
<evidence type="ECO:0000313" key="4">
    <source>
        <dbReference type="EMBL" id="MBJ7316884.1"/>
    </source>
</evidence>
<keyword evidence="6" id="KW-1185">Reference proteome</keyword>
<feature type="transmembrane region" description="Helical" evidence="2">
    <location>
        <begin position="80"/>
        <end position="100"/>
    </location>
</feature>
<dbReference type="Proteomes" id="UP000655994">
    <property type="component" value="Unassembled WGS sequence"/>
</dbReference>
<dbReference type="AlphaFoldDB" id="A0A8I1G6W7"/>
<evidence type="ECO:0000313" key="5">
    <source>
        <dbReference type="Proteomes" id="UP000621390"/>
    </source>
</evidence>
<proteinExistence type="predicted"/>
<name>A0A8I1G6W7_9GAMM</name>
<sequence length="147" mass="16892">MSESTMSYMKLAFNDFTLWSLIAFMVFSASGVYMGWSILGVTLFLGGVLIYCLAAYRLHTIFQLYKSSRKFESNRIIKSSIFYSALFVAPLLLLSPYFVLEKPILGEPGELSLNSKTHKQIEQNKVKIEELKDQLNEYQKSRKQEGH</sequence>
<evidence type="ECO:0000313" key="6">
    <source>
        <dbReference type="Proteomes" id="UP000655994"/>
    </source>
</evidence>
<feature type="transmembrane region" description="Helical" evidence="2">
    <location>
        <begin position="12"/>
        <end position="32"/>
    </location>
</feature>
<reference evidence="4 6" key="1">
    <citation type="submission" date="2020-09" db="EMBL/GenBank/DDBJ databases">
        <title>Draft Genomes of Bacterial Isolates from North Pond Shallow Sediments.</title>
        <authorList>
            <person name="Kiel Reese B."/>
            <person name="Mullis M."/>
            <person name="Weisend R.E."/>
        </authorList>
    </citation>
    <scope>NUCLEOTIDE SEQUENCE</scope>
    <source>
        <strain evidence="4">KJE-2</strain>
        <strain evidence="3 6">KJE-3</strain>
    </source>
</reference>
<dbReference type="EMBL" id="JAEMOP010000009">
    <property type="protein sequence ID" value="MBJ7316884.1"/>
    <property type="molecule type" value="Genomic_DNA"/>
</dbReference>
<keyword evidence="2" id="KW-0812">Transmembrane</keyword>
<accession>A0A8I1G6W7</accession>
<evidence type="ECO:0000256" key="2">
    <source>
        <dbReference type="SAM" id="Phobius"/>
    </source>
</evidence>
<dbReference type="Proteomes" id="UP000621390">
    <property type="component" value="Unassembled WGS sequence"/>
</dbReference>
<feature type="transmembrane region" description="Helical" evidence="2">
    <location>
        <begin position="38"/>
        <end position="59"/>
    </location>
</feature>
<keyword evidence="2" id="KW-0472">Membrane</keyword>
<dbReference type="RefSeq" id="WP_199493214.1">
    <property type="nucleotide sequence ID" value="NZ_JAEMOP010000009.1"/>
</dbReference>
<comment type="caution">
    <text evidence="4">The sequence shown here is derived from an EMBL/GenBank/DDBJ whole genome shotgun (WGS) entry which is preliminary data.</text>
</comment>
<keyword evidence="2" id="KW-1133">Transmembrane helix</keyword>